<sequence>MSFDPDSVRTVTFDSYSTLVDVDAVETALADRVDDPEPISRTWRERSLQYTFVGTVLGTDASFYDVNRDALEYAMAAHGIETTPDEREEILSVYHDLEPFDDVRESLERLDDAGYDLYVLSNGTPEMLSSMVDVAAIDELIEDAISAYELPTFKPDADLYRHAAGRTGTPIDRIAHVSAMWFDVQGAIEAGMQGVWIDRKKTPWEPFGPEPDLIGEGLEGLVELLT</sequence>
<dbReference type="GO" id="GO:0019120">
    <property type="term" value="F:hydrolase activity, acting on acid halide bonds, in C-halide compounds"/>
    <property type="evidence" value="ECO:0007669"/>
    <property type="project" value="InterPro"/>
</dbReference>
<name>A0A1H1HV97_NATTX</name>
<gene>
    <name evidence="3" type="ORF">SAMN04489842_3071</name>
</gene>
<dbReference type="InterPro" id="IPR036412">
    <property type="entry name" value="HAD-like_sf"/>
</dbReference>
<reference evidence="4" key="1">
    <citation type="submission" date="2016-10" db="EMBL/GenBank/DDBJ databases">
        <authorList>
            <person name="Varghese N."/>
            <person name="Submissions S."/>
        </authorList>
    </citation>
    <scope>NUCLEOTIDE SEQUENCE [LARGE SCALE GENOMIC DNA]</scope>
    <source>
        <strain evidence="4">DSM 24767</strain>
    </source>
</reference>
<evidence type="ECO:0000313" key="4">
    <source>
        <dbReference type="Proteomes" id="UP000198848"/>
    </source>
</evidence>
<proteinExistence type="inferred from homology"/>
<dbReference type="InterPro" id="IPR023214">
    <property type="entry name" value="HAD_sf"/>
</dbReference>
<dbReference type="RefSeq" id="WP_090383606.1">
    <property type="nucleotide sequence ID" value="NZ_FNLC01000003.1"/>
</dbReference>
<dbReference type="Pfam" id="PF00702">
    <property type="entry name" value="Hydrolase"/>
    <property type="match status" value="1"/>
</dbReference>
<dbReference type="NCBIfam" id="TIGR01428">
    <property type="entry name" value="HAD_type_II"/>
    <property type="match status" value="1"/>
</dbReference>
<dbReference type="SFLD" id="SFLDG01129">
    <property type="entry name" value="C1.5:_HAD__Beta-PGM__Phosphata"/>
    <property type="match status" value="1"/>
</dbReference>
<evidence type="ECO:0000256" key="2">
    <source>
        <dbReference type="ARBA" id="ARBA00022801"/>
    </source>
</evidence>
<keyword evidence="2" id="KW-0378">Hydrolase</keyword>
<dbReference type="Proteomes" id="UP000198848">
    <property type="component" value="Unassembled WGS sequence"/>
</dbReference>
<dbReference type="InterPro" id="IPR023198">
    <property type="entry name" value="PGP-like_dom2"/>
</dbReference>
<dbReference type="SFLD" id="SFLDS00003">
    <property type="entry name" value="Haloacid_Dehalogenase"/>
    <property type="match status" value="1"/>
</dbReference>
<dbReference type="InterPro" id="IPR006439">
    <property type="entry name" value="HAD-SF_hydro_IA"/>
</dbReference>
<dbReference type="InterPro" id="IPR051540">
    <property type="entry name" value="S-2-haloacid_dehalogenase"/>
</dbReference>
<protein>
    <submittedName>
        <fullName evidence="3">2-haloacid dehalogenase</fullName>
    </submittedName>
</protein>
<dbReference type="Gene3D" id="1.10.150.240">
    <property type="entry name" value="Putative phosphatase, domain 2"/>
    <property type="match status" value="1"/>
</dbReference>
<dbReference type="PANTHER" id="PTHR43316">
    <property type="entry name" value="HYDROLASE, HALOACID DELAHOGENASE-RELATED"/>
    <property type="match status" value="1"/>
</dbReference>
<organism evidence="3 4">
    <name type="scientific">Natronobacterium texcoconense</name>
    <dbReference type="NCBI Taxonomy" id="1095778"/>
    <lineage>
        <taxon>Archaea</taxon>
        <taxon>Methanobacteriati</taxon>
        <taxon>Methanobacteriota</taxon>
        <taxon>Stenosarchaea group</taxon>
        <taxon>Halobacteria</taxon>
        <taxon>Halobacteriales</taxon>
        <taxon>Natrialbaceae</taxon>
        <taxon>Natronobacterium</taxon>
    </lineage>
</organism>
<dbReference type="PANTHER" id="PTHR43316:SF3">
    <property type="entry name" value="HALOACID DEHALOGENASE, TYPE II (AFU_ORTHOLOGUE AFUA_2G07750)-RELATED"/>
    <property type="match status" value="1"/>
</dbReference>
<accession>A0A1H1HV97</accession>
<keyword evidence="4" id="KW-1185">Reference proteome</keyword>
<comment type="similarity">
    <text evidence="1">Belongs to the HAD-like hydrolase superfamily. S-2-haloalkanoic acid dehalogenase family.</text>
</comment>
<dbReference type="SUPFAM" id="SSF56784">
    <property type="entry name" value="HAD-like"/>
    <property type="match status" value="1"/>
</dbReference>
<dbReference type="Gene3D" id="3.40.50.1000">
    <property type="entry name" value="HAD superfamily/HAD-like"/>
    <property type="match status" value="1"/>
</dbReference>
<evidence type="ECO:0000313" key="3">
    <source>
        <dbReference type="EMBL" id="SDR29249.1"/>
    </source>
</evidence>
<dbReference type="AlphaFoldDB" id="A0A1H1HV97"/>
<dbReference type="NCBIfam" id="TIGR01493">
    <property type="entry name" value="HAD-SF-IA-v2"/>
    <property type="match status" value="1"/>
</dbReference>
<dbReference type="OrthoDB" id="316978at2157"/>
<dbReference type="InterPro" id="IPR006328">
    <property type="entry name" value="2-HAD"/>
</dbReference>
<dbReference type="EMBL" id="FNLC01000003">
    <property type="protein sequence ID" value="SDR29249.1"/>
    <property type="molecule type" value="Genomic_DNA"/>
</dbReference>
<evidence type="ECO:0000256" key="1">
    <source>
        <dbReference type="ARBA" id="ARBA00008106"/>
    </source>
</evidence>
<dbReference type="PRINTS" id="PR00413">
    <property type="entry name" value="HADHALOGNASE"/>
</dbReference>
<dbReference type="STRING" id="1095778.SAMN04489842_3071"/>